<evidence type="ECO:0000313" key="7">
    <source>
        <dbReference type="EMBL" id="BAU94424.1"/>
    </source>
</evidence>
<reference evidence="7 8" key="1">
    <citation type="submission" date="2016-02" db="EMBL/GenBank/DDBJ databases">
        <title>Corynebacterium glutamicum N24 whole genome sequencing project.</title>
        <authorList>
            <person name="Matsutani M."/>
            <person name="Nangtapong N."/>
            <person name="Yakushi T."/>
            <person name="Matsushita K."/>
        </authorList>
    </citation>
    <scope>NUCLEOTIDE SEQUENCE [LARGE SCALE GENOMIC DNA]</scope>
    <source>
        <strain evidence="7 8">N24</strain>
    </source>
</reference>
<protein>
    <submittedName>
        <fullName evidence="7">Ferredoxin reductase</fullName>
    </submittedName>
</protein>
<dbReference type="EMBL" id="AP017369">
    <property type="protein sequence ID" value="BAU94424.1"/>
    <property type="molecule type" value="Genomic_DNA"/>
</dbReference>
<dbReference type="InterPro" id="IPR050446">
    <property type="entry name" value="FAD-oxidoreductase/Apoptosis"/>
</dbReference>
<evidence type="ECO:0000313" key="8">
    <source>
        <dbReference type="Proteomes" id="UP000218244"/>
    </source>
</evidence>
<organism evidence="7 8">
    <name type="scientific">Corynebacterium suranareeae</name>
    <dbReference type="NCBI Taxonomy" id="2506452"/>
    <lineage>
        <taxon>Bacteria</taxon>
        <taxon>Bacillati</taxon>
        <taxon>Actinomycetota</taxon>
        <taxon>Actinomycetes</taxon>
        <taxon>Mycobacteriales</taxon>
        <taxon>Corynebacteriaceae</taxon>
        <taxon>Corynebacterium</taxon>
    </lineage>
</organism>
<gene>
    <name evidence="7" type="ORF">N24_0162</name>
</gene>
<dbReference type="SUPFAM" id="SSF55424">
    <property type="entry name" value="FAD/NAD-linked reductases, dimerisation (C-terminal) domain"/>
    <property type="match status" value="1"/>
</dbReference>
<keyword evidence="3" id="KW-0274">FAD</keyword>
<comment type="cofactor">
    <cofactor evidence="1">
        <name>FAD</name>
        <dbReference type="ChEBI" id="CHEBI:57692"/>
    </cofactor>
</comment>
<dbReference type="GO" id="GO:0005737">
    <property type="term" value="C:cytoplasm"/>
    <property type="evidence" value="ECO:0007669"/>
    <property type="project" value="TreeGrafter"/>
</dbReference>
<dbReference type="Gene3D" id="3.50.50.60">
    <property type="entry name" value="FAD/NAD(P)-binding domain"/>
    <property type="match status" value="2"/>
</dbReference>
<dbReference type="Pfam" id="PF14759">
    <property type="entry name" value="Reductase_C"/>
    <property type="match status" value="1"/>
</dbReference>
<dbReference type="Pfam" id="PF07992">
    <property type="entry name" value="Pyr_redox_2"/>
    <property type="match status" value="1"/>
</dbReference>
<dbReference type="GO" id="GO:0016651">
    <property type="term" value="F:oxidoreductase activity, acting on NAD(P)H"/>
    <property type="evidence" value="ECO:0007669"/>
    <property type="project" value="TreeGrafter"/>
</dbReference>
<evidence type="ECO:0000256" key="1">
    <source>
        <dbReference type="ARBA" id="ARBA00001974"/>
    </source>
</evidence>
<keyword evidence="4" id="KW-0560">Oxidoreductase</keyword>
<dbReference type="AlphaFoldDB" id="A0A160PMD6"/>
<dbReference type="SUPFAM" id="SSF51905">
    <property type="entry name" value="FAD/NAD(P)-binding domain"/>
    <property type="match status" value="1"/>
</dbReference>
<keyword evidence="8" id="KW-1185">Reference proteome</keyword>
<sequence length="413" mass="44482">MAAQYFDVIIVGAGQGGVTVATELHRQGFEGSIAILSSESIQPYELPPLSKGFFSGEQSYADITFKGQDFWDDSPITLKLNSRVIEVDAKTKSLTTEAGETFSYDRLVWATGGRARMLPLPGHELAGVHTVRRLEDALALKSIAETANSAVIIGGGYIGLEAASALRKKSLDVTVIEVQDRLLGRVTSPEISEYFHQLHTSHGVRVLLNTGVAEIVGAADVVSGVRLASGELIDADLVIIGVGIIPNIDALEKAGASTSNGVNVDEFCRTSLPDVWAIGDIASHHNRFAGRTMRVESVNNATAQAKTVVSDLLGTPVPYDTVPWFWSNQYDVKLKTVGILSDDVQVIIRGSIDLHEFSAIYLRNGELVAMDCVNRPKDFVEGRKMLAGSVKLDPAVLCDINRPLRSAILEPIS</sequence>
<evidence type="ECO:0000256" key="3">
    <source>
        <dbReference type="ARBA" id="ARBA00022827"/>
    </source>
</evidence>
<feature type="domain" description="Reductase C-terminal" evidence="6">
    <location>
        <begin position="324"/>
        <end position="407"/>
    </location>
</feature>
<dbReference type="PRINTS" id="PR00411">
    <property type="entry name" value="PNDRDTASEI"/>
</dbReference>
<evidence type="ECO:0000259" key="6">
    <source>
        <dbReference type="Pfam" id="PF14759"/>
    </source>
</evidence>
<feature type="domain" description="FAD/NAD(P)-binding" evidence="5">
    <location>
        <begin position="6"/>
        <end position="305"/>
    </location>
</feature>
<dbReference type="InterPro" id="IPR016156">
    <property type="entry name" value="FAD/NAD-linked_Rdtase_dimer_sf"/>
</dbReference>
<dbReference type="Proteomes" id="UP000218244">
    <property type="component" value="Chromosome"/>
</dbReference>
<dbReference type="PANTHER" id="PTHR43557">
    <property type="entry name" value="APOPTOSIS-INDUCING FACTOR 1"/>
    <property type="match status" value="1"/>
</dbReference>
<dbReference type="PRINTS" id="PR00368">
    <property type="entry name" value="FADPNR"/>
</dbReference>
<evidence type="ECO:0000256" key="4">
    <source>
        <dbReference type="ARBA" id="ARBA00023002"/>
    </source>
</evidence>
<accession>A0A160PMD6</accession>
<name>A0A160PMD6_9CORY</name>
<evidence type="ECO:0000256" key="2">
    <source>
        <dbReference type="ARBA" id="ARBA00022630"/>
    </source>
</evidence>
<dbReference type="Gene3D" id="3.30.390.30">
    <property type="match status" value="1"/>
</dbReference>
<proteinExistence type="predicted"/>
<evidence type="ECO:0000259" key="5">
    <source>
        <dbReference type="Pfam" id="PF07992"/>
    </source>
</evidence>
<keyword evidence="2" id="KW-0285">Flavoprotein</keyword>
<dbReference type="RefSeq" id="WP_096453494.1">
    <property type="nucleotide sequence ID" value="NZ_AP017369.1"/>
</dbReference>
<dbReference type="KEGG" id="csur:N24_0162"/>
<dbReference type="InterPro" id="IPR036188">
    <property type="entry name" value="FAD/NAD-bd_sf"/>
</dbReference>
<dbReference type="InterPro" id="IPR028202">
    <property type="entry name" value="Reductase_C"/>
</dbReference>
<dbReference type="InterPro" id="IPR023753">
    <property type="entry name" value="FAD/NAD-binding_dom"/>
</dbReference>
<dbReference type="PANTHER" id="PTHR43557:SF2">
    <property type="entry name" value="RIESKE DOMAIN-CONTAINING PROTEIN-RELATED"/>
    <property type="match status" value="1"/>
</dbReference>